<sequence length="163" mass="19397">MYDKLFDGIPDYVRITIFSCVRKLSTFANFNNHEDIQDLVQELLLFYIEHFYQREIPSDAYVVASLQNYAKKLLKTKMREPFGLFVYLDDEEEYLSISSEDNYEQSELKALVKKAEQKLSPREILVLDMILEDKTLEEITHKIHISKNTIYKIFEKLKKSLKK</sequence>
<comment type="caution">
    <text evidence="2">The sequence shown here is derived from an EMBL/GenBank/DDBJ whole genome shotgun (WGS) entry which is preliminary data.</text>
</comment>
<dbReference type="EMBL" id="DVNC01000014">
    <property type="protein sequence ID" value="HIU52707.1"/>
    <property type="molecule type" value="Genomic_DNA"/>
</dbReference>
<dbReference type="InterPro" id="IPR013324">
    <property type="entry name" value="RNA_pol_sigma_r3/r4-like"/>
</dbReference>
<evidence type="ECO:0000259" key="1">
    <source>
        <dbReference type="Pfam" id="PF00196"/>
    </source>
</evidence>
<dbReference type="Gene3D" id="1.10.10.10">
    <property type="entry name" value="Winged helix-like DNA-binding domain superfamily/Winged helix DNA-binding domain"/>
    <property type="match status" value="1"/>
</dbReference>
<evidence type="ECO:0000313" key="3">
    <source>
        <dbReference type="Proteomes" id="UP000824107"/>
    </source>
</evidence>
<dbReference type="InterPro" id="IPR014284">
    <property type="entry name" value="RNA_pol_sigma-70_dom"/>
</dbReference>
<dbReference type="InterPro" id="IPR000792">
    <property type="entry name" value="Tscrpt_reg_LuxR_C"/>
</dbReference>
<name>A0A9D1M335_9PROT</name>
<protein>
    <submittedName>
        <fullName evidence="2">Sigma-70 family RNA polymerase sigma factor</fullName>
    </submittedName>
</protein>
<gene>
    <name evidence="2" type="ORF">IAD20_01345</name>
</gene>
<reference evidence="2" key="2">
    <citation type="journal article" date="2021" name="PeerJ">
        <title>Extensive microbial diversity within the chicken gut microbiome revealed by metagenomics and culture.</title>
        <authorList>
            <person name="Gilroy R."/>
            <person name="Ravi A."/>
            <person name="Getino M."/>
            <person name="Pursley I."/>
            <person name="Horton D.L."/>
            <person name="Alikhan N.F."/>
            <person name="Baker D."/>
            <person name="Gharbi K."/>
            <person name="Hall N."/>
            <person name="Watson M."/>
            <person name="Adriaenssens E.M."/>
            <person name="Foster-Nyarko E."/>
            <person name="Jarju S."/>
            <person name="Secka A."/>
            <person name="Antonio M."/>
            <person name="Oren A."/>
            <person name="Chaudhuri R.R."/>
            <person name="La Ragione R."/>
            <person name="Hildebrand F."/>
            <person name="Pallen M.J."/>
        </authorList>
    </citation>
    <scope>NUCLEOTIDE SEQUENCE</scope>
    <source>
        <strain evidence="2">ChiW3-316</strain>
    </source>
</reference>
<accession>A0A9D1M335</accession>
<feature type="domain" description="HTH luxR-type" evidence="1">
    <location>
        <begin position="118"/>
        <end position="150"/>
    </location>
</feature>
<dbReference type="NCBIfam" id="TIGR02937">
    <property type="entry name" value="sigma70-ECF"/>
    <property type="match status" value="1"/>
</dbReference>
<dbReference type="GO" id="GO:0006352">
    <property type="term" value="P:DNA-templated transcription initiation"/>
    <property type="evidence" value="ECO:0007669"/>
    <property type="project" value="InterPro"/>
</dbReference>
<dbReference type="GO" id="GO:0003700">
    <property type="term" value="F:DNA-binding transcription factor activity"/>
    <property type="evidence" value="ECO:0007669"/>
    <property type="project" value="InterPro"/>
</dbReference>
<dbReference type="AlphaFoldDB" id="A0A9D1M335"/>
<reference evidence="2" key="1">
    <citation type="submission" date="2020-10" db="EMBL/GenBank/DDBJ databases">
        <authorList>
            <person name="Gilroy R."/>
        </authorList>
    </citation>
    <scope>NUCLEOTIDE SEQUENCE</scope>
    <source>
        <strain evidence="2">ChiW3-316</strain>
    </source>
</reference>
<dbReference type="Proteomes" id="UP000824107">
    <property type="component" value="Unassembled WGS sequence"/>
</dbReference>
<dbReference type="InterPro" id="IPR036388">
    <property type="entry name" value="WH-like_DNA-bd_sf"/>
</dbReference>
<evidence type="ECO:0000313" key="2">
    <source>
        <dbReference type="EMBL" id="HIU52707.1"/>
    </source>
</evidence>
<dbReference type="SUPFAM" id="SSF88659">
    <property type="entry name" value="Sigma3 and sigma4 domains of RNA polymerase sigma factors"/>
    <property type="match status" value="1"/>
</dbReference>
<organism evidence="2 3">
    <name type="scientific">Candidatus Scatocola faecipullorum</name>
    <dbReference type="NCBI Taxonomy" id="2840917"/>
    <lineage>
        <taxon>Bacteria</taxon>
        <taxon>Pseudomonadati</taxon>
        <taxon>Pseudomonadota</taxon>
        <taxon>Alphaproteobacteria</taxon>
        <taxon>Rhodospirillales</taxon>
        <taxon>Rhodospirillaceae</taxon>
        <taxon>Rhodospirillaceae incertae sedis</taxon>
        <taxon>Candidatus Scatocola</taxon>
    </lineage>
</organism>
<dbReference type="Pfam" id="PF00196">
    <property type="entry name" value="GerE"/>
    <property type="match status" value="1"/>
</dbReference>
<proteinExistence type="predicted"/>